<comment type="similarity">
    <text evidence="1">Belongs to the ABC transporter superfamily.</text>
</comment>
<dbReference type="Pfam" id="PF00005">
    <property type="entry name" value="ABC_tran"/>
    <property type="match status" value="1"/>
</dbReference>
<dbReference type="PROSITE" id="PS50893">
    <property type="entry name" value="ABC_TRANSPORTER_2"/>
    <property type="match status" value="1"/>
</dbReference>
<feature type="domain" description="ABC transporter" evidence="7">
    <location>
        <begin position="2"/>
        <end position="234"/>
    </location>
</feature>
<dbReference type="InterPro" id="IPR027417">
    <property type="entry name" value="P-loop_NTPase"/>
</dbReference>
<proteinExistence type="inferred from homology"/>
<dbReference type="AlphaFoldDB" id="A0A916VZM5"/>
<keyword evidence="2" id="KW-0813">Transport</keyword>
<protein>
    <recommendedName>
        <fullName evidence="7">ABC transporter domain-containing protein</fullName>
    </recommendedName>
</protein>
<comment type="caution">
    <text evidence="8">The sequence shown here is derived from an EMBL/GenBank/DDBJ whole genome shotgun (WGS) entry which is preliminary data.</text>
</comment>
<keyword evidence="5" id="KW-0029">Amino-acid transport</keyword>
<accession>A0A916VZM5</accession>
<sequence length="530" mass="57026">MLEVSDLAVSYGRHQALDGVNLRVEKGEICVILGANGAGKSTLLKAIAGMVRAGRGSVVMNGRNISGMKAHRIVEEGIALVPEGRGIFGELTVAENLQLGSYAARARSHEAAMLSEVYRLFPRLAERKRQVVRTMSGGEQQMVAIGRALMSRPEILMLDEPSLGLSPLLTQELFRALKEVAETGVGILLVEQNARQSLKISDRGYLIENGHVTGESSAEAMMNNPDVINAYLGGVGSKDAGKPRPQGWISATVQEGLGAFERAVEQLAIRAGRIQALFIRALRRERPIPSAFVGLYDPSKEEPPMNIAVERPVPIVSADARALSARAGEFADRASRRLALHMAACRGGQSAPVSPDAREISNRASDLAQQAAERLSAHMAKQRKPELQDAEEQDKFEDELSNPLIGHNSRFAEEEDEPAAEEPKPVPNGHWSVADGIGALVAELSAKQSEQWQARTRNKTAWPVSDGIASLVAEAAGQQKVSNALRGKDLTAYSVKSGSWPVTGNIVMLIEQATHEQSSPAKQADDAKSK</sequence>
<evidence type="ECO:0000256" key="4">
    <source>
        <dbReference type="ARBA" id="ARBA00022840"/>
    </source>
</evidence>
<dbReference type="GO" id="GO:0015807">
    <property type="term" value="P:L-amino acid transport"/>
    <property type="evidence" value="ECO:0007669"/>
    <property type="project" value="TreeGrafter"/>
</dbReference>
<keyword evidence="3" id="KW-0547">Nucleotide-binding</keyword>
<dbReference type="CDD" id="cd03224">
    <property type="entry name" value="ABC_TM1139_LivF_branched"/>
    <property type="match status" value="1"/>
</dbReference>
<evidence type="ECO:0000256" key="5">
    <source>
        <dbReference type="ARBA" id="ARBA00022970"/>
    </source>
</evidence>
<dbReference type="GO" id="GO:0015658">
    <property type="term" value="F:branched-chain amino acid transmembrane transporter activity"/>
    <property type="evidence" value="ECO:0007669"/>
    <property type="project" value="TreeGrafter"/>
</dbReference>
<dbReference type="InterPro" id="IPR003593">
    <property type="entry name" value="AAA+_ATPase"/>
</dbReference>
<evidence type="ECO:0000256" key="6">
    <source>
        <dbReference type="SAM" id="MobiDB-lite"/>
    </source>
</evidence>
<evidence type="ECO:0000313" key="8">
    <source>
        <dbReference type="EMBL" id="GGA54685.1"/>
    </source>
</evidence>
<dbReference type="GO" id="GO:0016887">
    <property type="term" value="F:ATP hydrolysis activity"/>
    <property type="evidence" value="ECO:0007669"/>
    <property type="project" value="InterPro"/>
</dbReference>
<reference evidence="8" key="2">
    <citation type="submission" date="2020-09" db="EMBL/GenBank/DDBJ databases">
        <authorList>
            <person name="Sun Q."/>
            <person name="Zhou Y."/>
        </authorList>
    </citation>
    <scope>NUCLEOTIDE SEQUENCE</scope>
    <source>
        <strain evidence="8">CGMCC 1.15320</strain>
    </source>
</reference>
<name>A0A916VZM5_9HYPH</name>
<gene>
    <name evidence="8" type="ORF">GCM10011385_05350</name>
</gene>
<evidence type="ECO:0000313" key="9">
    <source>
        <dbReference type="Proteomes" id="UP000636264"/>
    </source>
</evidence>
<feature type="compositionally biased region" description="Acidic residues" evidence="6">
    <location>
        <begin position="388"/>
        <end position="400"/>
    </location>
</feature>
<dbReference type="EMBL" id="BMIF01000001">
    <property type="protein sequence ID" value="GGA54685.1"/>
    <property type="molecule type" value="Genomic_DNA"/>
</dbReference>
<evidence type="ECO:0000256" key="1">
    <source>
        <dbReference type="ARBA" id="ARBA00005417"/>
    </source>
</evidence>
<dbReference type="Gene3D" id="3.40.50.300">
    <property type="entry name" value="P-loop containing nucleotide triphosphate hydrolases"/>
    <property type="match status" value="1"/>
</dbReference>
<dbReference type="InterPro" id="IPR003439">
    <property type="entry name" value="ABC_transporter-like_ATP-bd"/>
</dbReference>
<keyword evidence="4" id="KW-0067">ATP-binding</keyword>
<reference evidence="8" key="1">
    <citation type="journal article" date="2014" name="Int. J. Syst. Evol. Microbiol.">
        <title>Complete genome sequence of Corynebacterium casei LMG S-19264T (=DSM 44701T), isolated from a smear-ripened cheese.</title>
        <authorList>
            <consortium name="US DOE Joint Genome Institute (JGI-PGF)"/>
            <person name="Walter F."/>
            <person name="Albersmeier A."/>
            <person name="Kalinowski J."/>
            <person name="Ruckert C."/>
        </authorList>
    </citation>
    <scope>NUCLEOTIDE SEQUENCE</scope>
    <source>
        <strain evidence="8">CGMCC 1.15320</strain>
    </source>
</reference>
<keyword evidence="9" id="KW-1185">Reference proteome</keyword>
<dbReference type="SUPFAM" id="SSF52540">
    <property type="entry name" value="P-loop containing nucleoside triphosphate hydrolases"/>
    <property type="match status" value="1"/>
</dbReference>
<organism evidence="8 9">
    <name type="scientific">Nitratireductor aestuarii</name>
    <dbReference type="NCBI Taxonomy" id="1735103"/>
    <lineage>
        <taxon>Bacteria</taxon>
        <taxon>Pseudomonadati</taxon>
        <taxon>Pseudomonadota</taxon>
        <taxon>Alphaproteobacteria</taxon>
        <taxon>Hyphomicrobiales</taxon>
        <taxon>Phyllobacteriaceae</taxon>
        <taxon>Nitratireductor</taxon>
    </lineage>
</organism>
<dbReference type="PROSITE" id="PS00211">
    <property type="entry name" value="ABC_TRANSPORTER_1"/>
    <property type="match status" value="1"/>
</dbReference>
<evidence type="ECO:0000256" key="3">
    <source>
        <dbReference type="ARBA" id="ARBA00022741"/>
    </source>
</evidence>
<dbReference type="InterPro" id="IPR052156">
    <property type="entry name" value="BCAA_Transport_ATP-bd_LivF"/>
</dbReference>
<dbReference type="PANTHER" id="PTHR43820">
    <property type="entry name" value="HIGH-AFFINITY BRANCHED-CHAIN AMINO ACID TRANSPORT ATP-BINDING PROTEIN LIVF"/>
    <property type="match status" value="1"/>
</dbReference>
<dbReference type="Proteomes" id="UP000636264">
    <property type="component" value="Unassembled WGS sequence"/>
</dbReference>
<dbReference type="GO" id="GO:0005524">
    <property type="term" value="F:ATP binding"/>
    <property type="evidence" value="ECO:0007669"/>
    <property type="project" value="UniProtKB-KW"/>
</dbReference>
<evidence type="ECO:0000256" key="2">
    <source>
        <dbReference type="ARBA" id="ARBA00022448"/>
    </source>
</evidence>
<dbReference type="SMART" id="SM00382">
    <property type="entry name" value="AAA"/>
    <property type="match status" value="1"/>
</dbReference>
<evidence type="ECO:0000259" key="7">
    <source>
        <dbReference type="PROSITE" id="PS50893"/>
    </source>
</evidence>
<dbReference type="RefSeq" id="WP_188719382.1">
    <property type="nucleotide sequence ID" value="NZ_BMIF01000001.1"/>
</dbReference>
<dbReference type="InterPro" id="IPR017871">
    <property type="entry name" value="ABC_transporter-like_CS"/>
</dbReference>
<dbReference type="PANTHER" id="PTHR43820:SF4">
    <property type="entry name" value="HIGH-AFFINITY BRANCHED-CHAIN AMINO ACID TRANSPORT ATP-BINDING PROTEIN LIVF"/>
    <property type="match status" value="1"/>
</dbReference>
<feature type="region of interest" description="Disordered" evidence="6">
    <location>
        <begin position="347"/>
        <end position="404"/>
    </location>
</feature>